<gene>
    <name evidence="2" type="ORF">J2Z44_004288</name>
</gene>
<evidence type="ECO:0000313" key="2">
    <source>
        <dbReference type="EMBL" id="MBP2024419.1"/>
    </source>
</evidence>
<proteinExistence type="predicted"/>
<organism evidence="2 3">
    <name type="scientific">Clostridium punense</name>
    <dbReference type="NCBI Taxonomy" id="1054297"/>
    <lineage>
        <taxon>Bacteria</taxon>
        <taxon>Bacillati</taxon>
        <taxon>Bacillota</taxon>
        <taxon>Clostridia</taxon>
        <taxon>Eubacteriales</taxon>
        <taxon>Clostridiaceae</taxon>
        <taxon>Clostridium</taxon>
    </lineage>
</organism>
<feature type="transmembrane region" description="Helical" evidence="1">
    <location>
        <begin position="12"/>
        <end position="33"/>
    </location>
</feature>
<name>A0ABS4K9H6_9CLOT</name>
<keyword evidence="1" id="KW-1133">Transmembrane helix</keyword>
<accession>A0ABS4K9H6</accession>
<dbReference type="Proteomes" id="UP001519308">
    <property type="component" value="Unassembled WGS sequence"/>
</dbReference>
<keyword evidence="1" id="KW-0472">Membrane</keyword>
<protein>
    <submittedName>
        <fullName evidence="2">Tetrahydromethanopterin S-methyltransferase subunit F</fullName>
    </submittedName>
</protein>
<evidence type="ECO:0000256" key="1">
    <source>
        <dbReference type="SAM" id="Phobius"/>
    </source>
</evidence>
<comment type="caution">
    <text evidence="2">The sequence shown here is derived from an EMBL/GenBank/DDBJ whole genome shotgun (WGS) entry which is preliminary data.</text>
</comment>
<evidence type="ECO:0000313" key="3">
    <source>
        <dbReference type="Proteomes" id="UP001519308"/>
    </source>
</evidence>
<dbReference type="EMBL" id="JAGGLL010000071">
    <property type="protein sequence ID" value="MBP2024419.1"/>
    <property type="molecule type" value="Genomic_DNA"/>
</dbReference>
<keyword evidence="1" id="KW-0812">Transmembrane</keyword>
<keyword evidence="3" id="KW-1185">Reference proteome</keyword>
<sequence length="38" mass="4392">MKLFSKINKASFWIGFSIGFVIAVILYSIIYFLTVTPY</sequence>
<reference evidence="2 3" key="1">
    <citation type="submission" date="2021-03" db="EMBL/GenBank/DDBJ databases">
        <title>Genomic Encyclopedia of Type Strains, Phase IV (KMG-IV): sequencing the most valuable type-strain genomes for metagenomic binning, comparative biology and taxonomic classification.</title>
        <authorList>
            <person name="Goeker M."/>
        </authorList>
    </citation>
    <scope>NUCLEOTIDE SEQUENCE [LARGE SCALE GENOMIC DNA]</scope>
    <source>
        <strain evidence="2 3">DSM 28650</strain>
    </source>
</reference>